<reference evidence="1 2" key="1">
    <citation type="submission" date="2020-02" db="EMBL/GenBank/DDBJ databases">
        <title>Whole-genome analyses of novel actinobacteria.</title>
        <authorList>
            <person name="Sahin N."/>
        </authorList>
    </citation>
    <scope>NUCLEOTIDE SEQUENCE [LARGE SCALE GENOMIC DNA]</scope>
    <source>
        <strain evidence="1 2">A7024</strain>
    </source>
</reference>
<comment type="caution">
    <text evidence="1">The sequence shown here is derived from an EMBL/GenBank/DDBJ whole genome shotgun (WGS) entry which is preliminary data.</text>
</comment>
<gene>
    <name evidence="1" type="ORF">G5C51_36565</name>
</gene>
<keyword evidence="2" id="KW-1185">Reference proteome</keyword>
<evidence type="ECO:0000313" key="1">
    <source>
        <dbReference type="EMBL" id="NGN69389.1"/>
    </source>
</evidence>
<organism evidence="1 2">
    <name type="scientific">Streptomyces coryli</name>
    <dbReference type="NCBI Taxonomy" id="1128680"/>
    <lineage>
        <taxon>Bacteria</taxon>
        <taxon>Bacillati</taxon>
        <taxon>Actinomycetota</taxon>
        <taxon>Actinomycetes</taxon>
        <taxon>Kitasatosporales</taxon>
        <taxon>Streptomycetaceae</taxon>
        <taxon>Streptomyces</taxon>
    </lineage>
</organism>
<dbReference type="Proteomes" id="UP000481583">
    <property type="component" value="Unassembled WGS sequence"/>
</dbReference>
<dbReference type="RefSeq" id="WP_165244283.1">
    <property type="nucleotide sequence ID" value="NZ_JAAKZV010000290.1"/>
</dbReference>
<protein>
    <submittedName>
        <fullName evidence="1">Uncharacterized protein</fullName>
    </submittedName>
</protein>
<proteinExistence type="predicted"/>
<dbReference type="EMBL" id="JAAKZV010000290">
    <property type="protein sequence ID" value="NGN69389.1"/>
    <property type="molecule type" value="Genomic_DNA"/>
</dbReference>
<sequence>MTLDQALVGHWTSLPYDTGAIETSDLGFLPDGRGWSVWSSMSGGLHVARFRWFCPGPGRLELHEQWHASGTWAEPEGFASVDEAEHSEGLVRTRYAIGGDGGGAVVFTTPVEFTDKYARGDRTIAPTDDPSYELLPYA</sequence>
<accession>A0A6G4UAY4</accession>
<dbReference type="AlphaFoldDB" id="A0A6G4UAY4"/>
<evidence type="ECO:0000313" key="2">
    <source>
        <dbReference type="Proteomes" id="UP000481583"/>
    </source>
</evidence>
<name>A0A6G4UAY4_9ACTN</name>